<dbReference type="RefSeq" id="WP_150372865.1">
    <property type="nucleotide sequence ID" value="NZ_CP044065.1"/>
</dbReference>
<dbReference type="Pfam" id="PF00440">
    <property type="entry name" value="TetR_N"/>
    <property type="match status" value="1"/>
</dbReference>
<keyword evidence="3" id="KW-0804">Transcription</keyword>
<evidence type="ECO:0000256" key="3">
    <source>
        <dbReference type="ARBA" id="ARBA00023163"/>
    </source>
</evidence>
<dbReference type="PANTHER" id="PTHR47506:SF7">
    <property type="entry name" value="TRANSCRIPTIONAL REGULATORY PROTEIN"/>
    <property type="match status" value="1"/>
</dbReference>
<keyword evidence="2 4" id="KW-0238">DNA-binding</keyword>
<dbReference type="InterPro" id="IPR036271">
    <property type="entry name" value="Tet_transcr_reg_TetR-rel_C_sf"/>
</dbReference>
<dbReference type="Gene3D" id="1.10.357.10">
    <property type="entry name" value="Tetracycline Repressor, domain 2"/>
    <property type="match status" value="1"/>
</dbReference>
<evidence type="ECO:0000256" key="2">
    <source>
        <dbReference type="ARBA" id="ARBA00023125"/>
    </source>
</evidence>
<feature type="DNA-binding region" description="H-T-H motif" evidence="4">
    <location>
        <begin position="32"/>
        <end position="51"/>
    </location>
</feature>
<dbReference type="Proteomes" id="UP000322822">
    <property type="component" value="Chromosome 1"/>
</dbReference>
<reference evidence="6 7" key="1">
    <citation type="submission" date="2019-09" db="EMBL/GenBank/DDBJ databases">
        <title>FDA dAtabase for Regulatory Grade micrObial Sequences (FDA-ARGOS): Supporting development and validation of Infectious Disease Dx tests.</title>
        <authorList>
            <person name="Sciortino C."/>
            <person name="Tallon L."/>
            <person name="Sadzewicz L."/>
            <person name="Vavikolanu K."/>
            <person name="Mehta A."/>
            <person name="Aluvathingal J."/>
            <person name="Nadendla S."/>
            <person name="Nandy P."/>
            <person name="Geyer C."/>
            <person name="Yan Y."/>
            <person name="Sichtig H."/>
        </authorList>
    </citation>
    <scope>NUCLEOTIDE SEQUENCE [LARGE SCALE GENOMIC DNA]</scope>
    <source>
        <strain evidence="6 7">FDAARGOS_664</strain>
    </source>
</reference>
<evidence type="ECO:0000256" key="4">
    <source>
        <dbReference type="PROSITE-ProRule" id="PRU00335"/>
    </source>
</evidence>
<feature type="domain" description="HTH tetR-type" evidence="5">
    <location>
        <begin position="9"/>
        <end position="69"/>
    </location>
</feature>
<evidence type="ECO:0000313" key="6">
    <source>
        <dbReference type="EMBL" id="QET02842.1"/>
    </source>
</evidence>
<dbReference type="OrthoDB" id="9798857at2"/>
<keyword evidence="1" id="KW-0805">Transcription regulation</keyword>
<dbReference type="AlphaFoldDB" id="A0A5P2H4C2"/>
<name>A0A5P2H4C2_9BURK</name>
<dbReference type="SUPFAM" id="SSF48498">
    <property type="entry name" value="Tetracyclin repressor-like, C-terminal domain"/>
    <property type="match status" value="1"/>
</dbReference>
<proteinExistence type="predicted"/>
<dbReference type="PANTHER" id="PTHR47506">
    <property type="entry name" value="TRANSCRIPTIONAL REGULATORY PROTEIN"/>
    <property type="match status" value="1"/>
</dbReference>
<evidence type="ECO:0000313" key="7">
    <source>
        <dbReference type="Proteomes" id="UP000322822"/>
    </source>
</evidence>
<dbReference type="SUPFAM" id="SSF46689">
    <property type="entry name" value="Homeodomain-like"/>
    <property type="match status" value="1"/>
</dbReference>
<dbReference type="GO" id="GO:0003677">
    <property type="term" value="F:DNA binding"/>
    <property type="evidence" value="ECO:0007669"/>
    <property type="project" value="UniProtKB-UniRule"/>
</dbReference>
<dbReference type="EMBL" id="CP044065">
    <property type="protein sequence ID" value="QET02842.1"/>
    <property type="molecule type" value="Genomic_DNA"/>
</dbReference>
<dbReference type="InterPro" id="IPR001647">
    <property type="entry name" value="HTH_TetR"/>
</dbReference>
<evidence type="ECO:0000256" key="1">
    <source>
        <dbReference type="ARBA" id="ARBA00023015"/>
    </source>
</evidence>
<accession>A0A5P2H4C2</accession>
<evidence type="ECO:0000259" key="5">
    <source>
        <dbReference type="PROSITE" id="PS50977"/>
    </source>
</evidence>
<protein>
    <submittedName>
        <fullName evidence="6">TetR/AcrR family transcriptional regulator</fullName>
    </submittedName>
</protein>
<gene>
    <name evidence="6" type="ORF">FOB72_12840</name>
</gene>
<dbReference type="Gene3D" id="1.10.10.60">
    <property type="entry name" value="Homeodomain-like"/>
    <property type="match status" value="1"/>
</dbReference>
<dbReference type="PRINTS" id="PR00455">
    <property type="entry name" value="HTHTETR"/>
</dbReference>
<dbReference type="PROSITE" id="PS50977">
    <property type="entry name" value="HTH_TETR_2"/>
    <property type="match status" value="1"/>
</dbReference>
<sequence length="194" mass="20336">MGHSQASKAATRERLVVTAARRLLREGTNGASVADIAADAHITAGAIYRHFASRDVLLREAFATAATVLGDWSRQSPDFDTAISLYLSPAHRDAVDAGCPVAALASDMAHGTADDALRGAFTAHVRGVIDMLAHRLAPEAGERARAEAILSWCACVGALGLSRAIPDASASGELLADVAAELTQWPSRSPRMPR</sequence>
<organism evidence="6 7">
    <name type="scientific">Cupriavidus pauculus</name>
    <dbReference type="NCBI Taxonomy" id="82633"/>
    <lineage>
        <taxon>Bacteria</taxon>
        <taxon>Pseudomonadati</taxon>
        <taxon>Pseudomonadota</taxon>
        <taxon>Betaproteobacteria</taxon>
        <taxon>Burkholderiales</taxon>
        <taxon>Burkholderiaceae</taxon>
        <taxon>Cupriavidus</taxon>
    </lineage>
</organism>
<dbReference type="InterPro" id="IPR009057">
    <property type="entry name" value="Homeodomain-like_sf"/>
</dbReference>